<dbReference type="Proteomes" id="UP000225972">
    <property type="component" value="Unassembled WGS sequence"/>
</dbReference>
<evidence type="ECO:0000313" key="3">
    <source>
        <dbReference type="Proteomes" id="UP000225972"/>
    </source>
</evidence>
<evidence type="ECO:0000313" key="2">
    <source>
        <dbReference type="EMBL" id="SMX29877.1"/>
    </source>
</evidence>
<feature type="domain" description="4Fe-4S ferredoxin-type" evidence="1">
    <location>
        <begin position="136"/>
        <end position="166"/>
    </location>
</feature>
<proteinExistence type="predicted"/>
<gene>
    <name evidence="2" type="ORF">TRP8649_04016</name>
</gene>
<sequence length="218" mass="23215">MITTGAITSQASEHGLALRGVVAPEPDQTVPDWAQSIVLFGPDEPAFWEIFSASPEYSDGQADPLDRWSDRIAHSLAKDWGGAVLLPSAGPPYPPFLKWAVQSKHAWSSPVGPLVHAEAGLFISYRFAVALPQPLEAPAPAAKPCDSCAAPCTTSCPVGALGPDHMYDTASCKNYISSPEGVDCLQNGCLVRRACPVATNFLRLPEQSAFHMAAFLKN</sequence>
<dbReference type="EMBL" id="FXXP01000003">
    <property type="protein sequence ID" value="SMX29877.1"/>
    <property type="molecule type" value="Genomic_DNA"/>
</dbReference>
<dbReference type="AlphaFoldDB" id="A0A238JIA1"/>
<dbReference type="InterPro" id="IPR017896">
    <property type="entry name" value="4Fe4S_Fe-S-bd"/>
</dbReference>
<reference evidence="3" key="1">
    <citation type="submission" date="2017-05" db="EMBL/GenBank/DDBJ databases">
        <authorList>
            <person name="Rodrigo-Torres L."/>
            <person name="Arahal R. D."/>
            <person name="Lucena T."/>
        </authorList>
    </citation>
    <scope>NUCLEOTIDE SEQUENCE [LARGE SCALE GENOMIC DNA]</scope>
    <source>
        <strain evidence="3">CECT 8649</strain>
    </source>
</reference>
<protein>
    <recommendedName>
        <fullName evidence="1">4Fe-4S ferredoxin-type domain-containing protein</fullName>
    </recommendedName>
</protein>
<accession>A0A238JIA1</accession>
<evidence type="ECO:0000259" key="1">
    <source>
        <dbReference type="PROSITE" id="PS51379"/>
    </source>
</evidence>
<dbReference type="PROSITE" id="PS51379">
    <property type="entry name" value="4FE4S_FER_2"/>
    <property type="match status" value="1"/>
</dbReference>
<organism evidence="2 3">
    <name type="scientific">Pelagimonas phthalicica</name>
    <dbReference type="NCBI Taxonomy" id="1037362"/>
    <lineage>
        <taxon>Bacteria</taxon>
        <taxon>Pseudomonadati</taxon>
        <taxon>Pseudomonadota</taxon>
        <taxon>Alphaproteobacteria</taxon>
        <taxon>Rhodobacterales</taxon>
        <taxon>Roseobacteraceae</taxon>
        <taxon>Pelagimonas</taxon>
    </lineage>
</organism>
<name>A0A238JIA1_9RHOB</name>
<dbReference type="RefSeq" id="WP_235871991.1">
    <property type="nucleotide sequence ID" value="NZ_FXXP01000003.1"/>
</dbReference>
<keyword evidence="3" id="KW-1185">Reference proteome</keyword>